<dbReference type="Proteomes" id="UP000229401">
    <property type="component" value="Unassembled WGS sequence"/>
</dbReference>
<accession>A0A2M7QJX4</accession>
<sequence>MNNYVLDTNIFFNMEEGFNLGAKTEDVIVEVTHIAEKLKKTSKGILYMPPRIVEEVLSFFEDKTQPFLTKFFSVITIQSPEIDTISFSARVFYQLVEDIRVRSYRGLRIGEEEIEKGARLILGKGNLNKMDFEIAIGKAIRGYRERYRQATRYGFLDSVADLDLICLAKELNGTIISTDEGVKQWGRLFGVKEMPVSVFGEKMKEFRS</sequence>
<keyword evidence="4" id="KW-0378">Hydrolase</keyword>
<dbReference type="GO" id="GO:0008033">
    <property type="term" value="P:tRNA processing"/>
    <property type="evidence" value="ECO:0007669"/>
    <property type="project" value="UniProtKB-KW"/>
</dbReference>
<evidence type="ECO:0000313" key="5">
    <source>
        <dbReference type="EMBL" id="PIY72231.1"/>
    </source>
</evidence>
<gene>
    <name evidence="5" type="ORF">COY87_02030</name>
</gene>
<dbReference type="Pfam" id="PF08745">
    <property type="entry name" value="PIN_5"/>
    <property type="match status" value="1"/>
</dbReference>
<evidence type="ECO:0000313" key="6">
    <source>
        <dbReference type="Proteomes" id="UP000229401"/>
    </source>
</evidence>
<dbReference type="GO" id="GO:0004519">
    <property type="term" value="F:endonuclease activity"/>
    <property type="evidence" value="ECO:0007669"/>
    <property type="project" value="UniProtKB-KW"/>
</dbReference>
<dbReference type="CDD" id="cd18691">
    <property type="entry name" value="PIN_VapC-like"/>
    <property type="match status" value="1"/>
</dbReference>
<reference evidence="6" key="1">
    <citation type="submission" date="2017-09" db="EMBL/GenBank/DDBJ databases">
        <title>Depth-based differentiation of microbial function through sediment-hosted aquifers and enrichment of novel symbionts in the deep terrestrial subsurface.</title>
        <authorList>
            <person name="Probst A.J."/>
            <person name="Ladd B."/>
            <person name="Jarett J.K."/>
            <person name="Geller-Mcgrath D.E."/>
            <person name="Sieber C.M.K."/>
            <person name="Emerson J.B."/>
            <person name="Anantharaman K."/>
            <person name="Thomas B.C."/>
            <person name="Malmstrom R."/>
            <person name="Stieglmeier M."/>
            <person name="Klingl A."/>
            <person name="Woyke T."/>
            <person name="Ryan C.M."/>
            <person name="Banfield J.F."/>
        </authorList>
    </citation>
    <scope>NUCLEOTIDE SEQUENCE [LARGE SCALE GENOMIC DNA]</scope>
</reference>
<name>A0A2M7QJX4_9BACT</name>
<dbReference type="EMBL" id="PFLI01000066">
    <property type="protein sequence ID" value="PIY72231.1"/>
    <property type="molecule type" value="Genomic_DNA"/>
</dbReference>
<evidence type="ECO:0000256" key="4">
    <source>
        <dbReference type="ARBA" id="ARBA00022801"/>
    </source>
</evidence>
<keyword evidence="3" id="KW-0255">Endonuclease</keyword>
<organism evidence="5 6">
    <name type="scientific">Candidatus Roizmanbacteria bacterium CG_4_10_14_0_8_um_filter_33_9</name>
    <dbReference type="NCBI Taxonomy" id="1974826"/>
    <lineage>
        <taxon>Bacteria</taxon>
        <taxon>Candidatus Roizmaniibacteriota</taxon>
    </lineage>
</organism>
<dbReference type="PANTHER" id="PTHR41173:SF1">
    <property type="entry name" value="RNA-FREE RIBONUCLEASE P"/>
    <property type="match status" value="1"/>
</dbReference>
<dbReference type="GO" id="GO:0016874">
    <property type="term" value="F:ligase activity"/>
    <property type="evidence" value="ECO:0007669"/>
    <property type="project" value="UniProtKB-KW"/>
</dbReference>
<dbReference type="NCBIfam" id="TIGR03875">
    <property type="entry name" value="RNA_lig_partner"/>
    <property type="match status" value="1"/>
</dbReference>
<protein>
    <submittedName>
        <fullName evidence="5">RNA ligase partner protein</fullName>
    </submittedName>
</protein>
<keyword evidence="2" id="KW-0540">Nuclease</keyword>
<proteinExistence type="predicted"/>
<keyword evidence="5" id="KW-0436">Ligase</keyword>
<evidence type="ECO:0000256" key="3">
    <source>
        <dbReference type="ARBA" id="ARBA00022759"/>
    </source>
</evidence>
<dbReference type="GO" id="GO:0016787">
    <property type="term" value="F:hydrolase activity"/>
    <property type="evidence" value="ECO:0007669"/>
    <property type="project" value="UniProtKB-KW"/>
</dbReference>
<evidence type="ECO:0000256" key="1">
    <source>
        <dbReference type="ARBA" id="ARBA00022694"/>
    </source>
</evidence>
<dbReference type="AlphaFoldDB" id="A0A2M7QJX4"/>
<evidence type="ECO:0000256" key="2">
    <source>
        <dbReference type="ARBA" id="ARBA00022722"/>
    </source>
</evidence>
<dbReference type="PANTHER" id="PTHR41173">
    <property type="entry name" value="UPF0278 PROTEIN TK1425"/>
    <property type="match status" value="1"/>
</dbReference>
<keyword evidence="1" id="KW-0819">tRNA processing</keyword>
<dbReference type="InterPro" id="IPR029060">
    <property type="entry name" value="PIN-like_dom_sf"/>
</dbReference>
<comment type="caution">
    <text evidence="5">The sequence shown here is derived from an EMBL/GenBank/DDBJ whole genome shotgun (WGS) entry which is preliminary data.</text>
</comment>
<dbReference type="SUPFAM" id="SSF88723">
    <property type="entry name" value="PIN domain-like"/>
    <property type="match status" value="1"/>
</dbReference>
<dbReference type="InterPro" id="IPR014856">
    <property type="entry name" value="RNA_free_RNase_P"/>
</dbReference>